<evidence type="ECO:0000313" key="2">
    <source>
        <dbReference type="EMBL" id="KRW98201.1"/>
    </source>
</evidence>
<protein>
    <submittedName>
        <fullName evidence="2">Uncharacterized protein</fullName>
    </submittedName>
</protein>
<accession>A0A0V0Q7J5</accession>
<dbReference type="FunCoup" id="A0A0V0Q7J5">
    <property type="interactions" value="13"/>
</dbReference>
<evidence type="ECO:0000256" key="1">
    <source>
        <dbReference type="SAM" id="Coils"/>
    </source>
</evidence>
<dbReference type="EMBL" id="LDAU01000265">
    <property type="protein sequence ID" value="KRW98201.1"/>
    <property type="molecule type" value="Genomic_DNA"/>
</dbReference>
<dbReference type="AlphaFoldDB" id="A0A0V0Q7J5"/>
<feature type="coiled-coil region" evidence="1">
    <location>
        <begin position="202"/>
        <end position="229"/>
    </location>
</feature>
<organism evidence="2 3">
    <name type="scientific">Pseudocohnilembus persalinus</name>
    <name type="common">Ciliate</name>
    <dbReference type="NCBI Taxonomy" id="266149"/>
    <lineage>
        <taxon>Eukaryota</taxon>
        <taxon>Sar</taxon>
        <taxon>Alveolata</taxon>
        <taxon>Ciliophora</taxon>
        <taxon>Intramacronucleata</taxon>
        <taxon>Oligohymenophorea</taxon>
        <taxon>Scuticociliatia</taxon>
        <taxon>Philasterida</taxon>
        <taxon>Pseudocohnilembidae</taxon>
        <taxon>Pseudocohnilembus</taxon>
    </lineage>
</organism>
<reference evidence="2 3" key="1">
    <citation type="journal article" date="2015" name="Sci. Rep.">
        <title>Genome of the facultative scuticociliatosis pathogen Pseudocohnilembus persalinus provides insight into its virulence through horizontal gene transfer.</title>
        <authorList>
            <person name="Xiong J."/>
            <person name="Wang G."/>
            <person name="Cheng J."/>
            <person name="Tian M."/>
            <person name="Pan X."/>
            <person name="Warren A."/>
            <person name="Jiang C."/>
            <person name="Yuan D."/>
            <person name="Miao W."/>
        </authorList>
    </citation>
    <scope>NUCLEOTIDE SEQUENCE [LARGE SCALE GENOMIC DNA]</scope>
    <source>
        <strain evidence="2">36N120E</strain>
    </source>
</reference>
<keyword evidence="1" id="KW-0175">Coiled coil</keyword>
<sequence length="441" mass="53588">MADKSIMQCKKEGHKNQKFMFLNMSSENKEELMVCPICIQQKYLDKKDIPSQKNQKTLLIDELMNDQVNDNQLVGWPPIQEEKHIQIHQNHTDFIKQYNLENGTVQNFFTKKIEDFYEKLEFDILKEIKKQKKNTIIWLENYYQNNFQNLTTEQEQKNIQEIIQKFDIKNFKEKFQEFEKQKINIGQLFDYKQEQNNNIYNNNQLYESLEKQYKKVEELKQELEKEFCKINESLEPFKNYLPKINSYPQQQNQQQQQKQTKNYLKLYKSDFNSNNNKGDFEVNNDQKTIKFKSDQYSYIYSENSQQEQEYHLRFTMDTKNNVKNISLAFSLTSGNEKNSKDLRTDHYVRVFWYNKNSSASGGEFKVEGKEKFSEFFKDKQTIMNVVFNIEKKFMEIYDDDKISYQRLAFNQSKNNFEEWILGIRYCFKQYRYQEVDIQFID</sequence>
<name>A0A0V0Q7J5_PSEPJ</name>
<keyword evidence="3" id="KW-1185">Reference proteome</keyword>
<gene>
    <name evidence="2" type="ORF">PPERSA_07010</name>
</gene>
<dbReference type="Proteomes" id="UP000054937">
    <property type="component" value="Unassembled WGS sequence"/>
</dbReference>
<proteinExistence type="predicted"/>
<evidence type="ECO:0000313" key="3">
    <source>
        <dbReference type="Proteomes" id="UP000054937"/>
    </source>
</evidence>
<comment type="caution">
    <text evidence="2">The sequence shown here is derived from an EMBL/GenBank/DDBJ whole genome shotgun (WGS) entry which is preliminary data.</text>
</comment>
<dbReference type="InParanoid" id="A0A0V0Q7J5"/>